<feature type="domain" description="AB hydrolase-1" evidence="1">
    <location>
        <begin position="66"/>
        <end position="320"/>
    </location>
</feature>
<dbReference type="Proteomes" id="UP000702425">
    <property type="component" value="Unassembled WGS sequence"/>
</dbReference>
<evidence type="ECO:0000313" key="2">
    <source>
        <dbReference type="EMBL" id="NQE37599.1"/>
    </source>
</evidence>
<dbReference type="InterPro" id="IPR029058">
    <property type="entry name" value="AB_hydrolase_fold"/>
</dbReference>
<name>A0ABX2D4Q4_9CYAN</name>
<dbReference type="InterPro" id="IPR000639">
    <property type="entry name" value="Epox_hydrolase-like"/>
</dbReference>
<dbReference type="PANTHER" id="PTHR46438">
    <property type="entry name" value="ALPHA/BETA-HYDROLASES SUPERFAMILY PROTEIN"/>
    <property type="match status" value="1"/>
</dbReference>
<dbReference type="SUPFAM" id="SSF53474">
    <property type="entry name" value="alpha/beta-Hydrolases"/>
    <property type="match status" value="1"/>
</dbReference>
<dbReference type="EC" id="3.7.1.13" evidence="2"/>
<dbReference type="GO" id="GO:0018768">
    <property type="term" value="F:2-hydroxy-6-oxo-6-(2'-aminophenyl)hexa-2,4-dienoate hydrolase activity"/>
    <property type="evidence" value="ECO:0007669"/>
    <property type="project" value="UniProtKB-EC"/>
</dbReference>
<evidence type="ECO:0000313" key="3">
    <source>
        <dbReference type="Proteomes" id="UP000702425"/>
    </source>
</evidence>
<reference evidence="2 3" key="1">
    <citation type="journal article" date="2020" name="Sci. Rep.">
        <title>A novel cyanobacterial geosmin producer, revising GeoA distribution and dispersion patterns in Bacteria.</title>
        <authorList>
            <person name="Churro C."/>
            <person name="Semedo-Aguiar A.P."/>
            <person name="Silva A.D."/>
            <person name="Pereira-Leal J.B."/>
            <person name="Leite R.B."/>
        </authorList>
    </citation>
    <scope>NUCLEOTIDE SEQUENCE [LARGE SCALE GENOMIC DNA]</scope>
    <source>
        <strain evidence="2 3">IPMA8</strain>
    </source>
</reference>
<proteinExistence type="predicted"/>
<organism evidence="2 3">
    <name type="scientific">Microcoleus asticus IPMA8</name>
    <dbReference type="NCBI Taxonomy" id="2563858"/>
    <lineage>
        <taxon>Bacteria</taxon>
        <taxon>Bacillati</taxon>
        <taxon>Cyanobacteriota</taxon>
        <taxon>Cyanophyceae</taxon>
        <taxon>Oscillatoriophycideae</taxon>
        <taxon>Oscillatoriales</taxon>
        <taxon>Microcoleaceae</taxon>
        <taxon>Microcoleus</taxon>
        <taxon>Microcoleus asticus</taxon>
    </lineage>
</organism>
<keyword evidence="2" id="KW-0378">Hydrolase</keyword>
<dbReference type="PRINTS" id="PR00111">
    <property type="entry name" value="ABHYDROLASE"/>
</dbReference>
<dbReference type="PRINTS" id="PR00412">
    <property type="entry name" value="EPOXHYDRLASE"/>
</dbReference>
<dbReference type="InterPro" id="IPR000073">
    <property type="entry name" value="AB_hydrolase_1"/>
</dbReference>
<protein>
    <submittedName>
        <fullName evidence="2">2-hydroxy-6-oxo-6-(2'-aminophenyl)hexa-2, 4-dienoic acid hydrolase</fullName>
        <ecNumber evidence="2">3.7.1.13</ecNumber>
    </submittedName>
</protein>
<gene>
    <name evidence="2" type="primary">carC_5</name>
    <name evidence="2" type="ORF">E5S67_05373</name>
</gene>
<keyword evidence="3" id="KW-1185">Reference proteome</keyword>
<comment type="caution">
    <text evidence="2">The sequence shown here is derived from an EMBL/GenBank/DDBJ whole genome shotgun (WGS) entry which is preliminary data.</text>
</comment>
<evidence type="ECO:0000259" key="1">
    <source>
        <dbReference type="Pfam" id="PF12697"/>
    </source>
</evidence>
<accession>A0ABX2D4Q4</accession>
<sequence>MLRSEAKLANSLLWHQRVGTQRDWMWRGWQTRYTYLRPALGRNQDAIESQDSAAGGIAPRASGMPIILLHGFGASIGHWRQNLAQLAENQTVYALDLLGFGASQKAPIDYSVSLWVDQVYDFWLTFIREPVVLAGNSIGSLICLAAATAHPDMVAGTVMISLPDPSVRAEAVPGWLLPAIEAVESLFVSPLLLRPLFYFARKPSFVRRWVGFAYSNPEAVTDELVEILAGPAGDRGAARAFCALFKAVGSSQFCPSVKTVMRNLRIPMLLIWGKQDRMIPPRFARPHQFVECNPNYVELVELDNAGHCPQDECPEQVNQAILNWMSGNFAPMGESELQRC</sequence>
<dbReference type="PANTHER" id="PTHR46438:SF2">
    <property type="entry name" value="ALPHA_BETA-HYDROLASES SUPERFAMILY PROTEIN"/>
    <property type="match status" value="1"/>
</dbReference>
<dbReference type="RefSeq" id="WP_172191745.1">
    <property type="nucleotide sequence ID" value="NZ_CAWPPK010000044.1"/>
</dbReference>
<dbReference type="EMBL" id="SRRZ01000138">
    <property type="protein sequence ID" value="NQE37599.1"/>
    <property type="molecule type" value="Genomic_DNA"/>
</dbReference>
<dbReference type="Pfam" id="PF12697">
    <property type="entry name" value="Abhydrolase_6"/>
    <property type="match status" value="1"/>
</dbReference>
<dbReference type="Gene3D" id="3.40.50.1820">
    <property type="entry name" value="alpha/beta hydrolase"/>
    <property type="match status" value="1"/>
</dbReference>